<sequence precursor="true">MSKPLFMTIVLLGAACSALAQTATIDGLVTDSSQAVVVGAVVTVTNLDTGLRRVARSNETGGYTFTQLPVGRYKVAAAMSGFTTQTAPELKLDVDQVVRLDFALKPGTLTETVEVSASAALLDSETATVGQVISNKSIVEMPLNGRNYLSLATLTAGTSPNVGGRTQSEGGFVAGGAHSYQMNVQVDGLDNSTSYSGGPVGYEAQAVKPSIDAVGEFKVITNNLSAEYGSRMGGTVLVTIKSGTNQLHGTAYEFLRNDDLDGTNFFANRNGAAKPEYRQNQFGGTMGGPIRKNKLFLFGSFDGTRIRSGTSSISTLPTAAQRTGDFSKIRNIFDPLTTSGAGAAMTRQMFPGNIIPKNRWDPLFPALMALYPATTNSGVVNNYYFSGADRNDWNNYDFKGDESFNDNNRLSVRYSRRDKDQYQNGPLPLPADGGLATTTTIHSNSVVGSYVRILSPNMNNEVRFGQSRMPTAFDIPYDKPLFDQYGIKGIPKTSFASSNDHGLTLFNPSGYAQLGSRAFWPNTNNLNVTQFDDVLFRSAGHHGLKVGVEYKHEDVFRVAARYARGQMTFNREFTADPQNRAATGDGMAEFMLGLPAAGNLGNENGENLMVNSLAAFIQDTWKVSSRLTVNLGVRYDIFFAPTFPDGGVSNFLLDYTQTGAAGRLPQIRPRNGSDCGCQQNYKDFAPRVGLAYRLTNKTVVRSGFGIIFAQDDTFYQQSARWINQSPDFVEYGFATVDRINPLLTLQGGFPSVTLPAASVPGPAAVGINIQASRMPDQYSQQWFFDLQRELPYDTLMTLEYSGNGARKLIVPLDYDVPYGPAASTVASRRNFPYYTGVTRQMPMGNSSYNAFVWKLEKRFSKGLSFLSAFTWAHTIDDETEISNGTGGNGAVVPWNIELNRGNSYSDVRRQWAFSAAYELPFGKGKKLLNRGRAVNAVFGGWQLASLATMRSGIPFTVVTSGGLTNAGGADRPNRTGNGTLPSGQQSIDHWFDTTAFAVQPQYTYGNSGRNILFGPVLRNLDLSLSKSIFLAEGKRLQFRAESFNFTNTPAFGQPAATLNGAGVGQITSAGDPRRIQFGLKFIM</sequence>
<dbReference type="InterPro" id="IPR057601">
    <property type="entry name" value="Oar-like_b-barrel"/>
</dbReference>
<dbReference type="InParanoid" id="Q01PD9"/>
<keyword evidence="5" id="KW-0472">Membrane</keyword>
<keyword evidence="9" id="KW-0675">Receptor</keyword>
<dbReference type="STRING" id="234267.Acid_7573"/>
<evidence type="ECO:0000259" key="8">
    <source>
        <dbReference type="Pfam" id="PF25183"/>
    </source>
</evidence>
<dbReference type="OrthoDB" id="97893at2"/>
<feature type="domain" description="TonB-dependent transporter Oar-like beta-barrel" evidence="8">
    <location>
        <begin position="239"/>
        <end position="1076"/>
    </location>
</feature>
<evidence type="ECO:0000256" key="1">
    <source>
        <dbReference type="ARBA" id="ARBA00004571"/>
    </source>
</evidence>
<dbReference type="Pfam" id="PF13620">
    <property type="entry name" value="CarboxypepD_reg"/>
    <property type="match status" value="1"/>
</dbReference>
<dbReference type="PANTHER" id="PTHR30069">
    <property type="entry name" value="TONB-DEPENDENT OUTER MEMBRANE RECEPTOR"/>
    <property type="match status" value="1"/>
</dbReference>
<dbReference type="PANTHER" id="PTHR30069:SF46">
    <property type="entry name" value="OAR PROTEIN"/>
    <property type="match status" value="1"/>
</dbReference>
<reference evidence="9" key="1">
    <citation type="submission" date="2006-10" db="EMBL/GenBank/DDBJ databases">
        <title>Complete sequence of Solibacter usitatus Ellin6076.</title>
        <authorList>
            <consortium name="US DOE Joint Genome Institute"/>
            <person name="Copeland A."/>
            <person name="Lucas S."/>
            <person name="Lapidus A."/>
            <person name="Barry K."/>
            <person name="Detter J.C."/>
            <person name="Glavina del Rio T."/>
            <person name="Hammon N."/>
            <person name="Israni S."/>
            <person name="Dalin E."/>
            <person name="Tice H."/>
            <person name="Pitluck S."/>
            <person name="Thompson L.S."/>
            <person name="Brettin T."/>
            <person name="Bruce D."/>
            <person name="Han C."/>
            <person name="Tapia R."/>
            <person name="Gilna P."/>
            <person name="Schmutz J."/>
            <person name="Larimer F."/>
            <person name="Land M."/>
            <person name="Hauser L."/>
            <person name="Kyrpides N."/>
            <person name="Mikhailova N."/>
            <person name="Janssen P.H."/>
            <person name="Kuske C.R."/>
            <person name="Richardson P."/>
        </authorList>
    </citation>
    <scope>NUCLEOTIDE SEQUENCE</scope>
    <source>
        <strain evidence="9">Ellin6076</strain>
    </source>
</reference>
<dbReference type="GO" id="GO:0009279">
    <property type="term" value="C:cell outer membrane"/>
    <property type="evidence" value="ECO:0007669"/>
    <property type="project" value="UniProtKB-SubCell"/>
</dbReference>
<dbReference type="eggNOG" id="COG4771">
    <property type="taxonomic scope" value="Bacteria"/>
</dbReference>
<dbReference type="InterPro" id="IPR039426">
    <property type="entry name" value="TonB-dep_rcpt-like"/>
</dbReference>
<keyword evidence="6" id="KW-0998">Cell outer membrane</keyword>
<dbReference type="AlphaFoldDB" id="Q01PD9"/>
<dbReference type="SUPFAM" id="SSF56935">
    <property type="entry name" value="Porins"/>
    <property type="match status" value="1"/>
</dbReference>
<evidence type="ECO:0000256" key="4">
    <source>
        <dbReference type="ARBA" id="ARBA00022692"/>
    </source>
</evidence>
<evidence type="ECO:0000313" key="9">
    <source>
        <dbReference type="EMBL" id="ABJ88481.1"/>
    </source>
</evidence>
<dbReference type="GO" id="GO:0044718">
    <property type="term" value="P:siderophore transmembrane transport"/>
    <property type="evidence" value="ECO:0007669"/>
    <property type="project" value="TreeGrafter"/>
</dbReference>
<accession>Q01PD9</accession>
<dbReference type="InterPro" id="IPR008969">
    <property type="entry name" value="CarboxyPept-like_regulatory"/>
</dbReference>
<proteinExistence type="predicted"/>
<evidence type="ECO:0000256" key="7">
    <source>
        <dbReference type="SAM" id="SignalP"/>
    </source>
</evidence>
<dbReference type="InterPro" id="IPR036942">
    <property type="entry name" value="Beta-barrel_TonB_sf"/>
</dbReference>
<evidence type="ECO:0000256" key="3">
    <source>
        <dbReference type="ARBA" id="ARBA00022452"/>
    </source>
</evidence>
<dbReference type="SUPFAM" id="SSF49464">
    <property type="entry name" value="Carboxypeptidase regulatory domain-like"/>
    <property type="match status" value="1"/>
</dbReference>
<dbReference type="GO" id="GO:0015344">
    <property type="term" value="F:siderophore uptake transmembrane transporter activity"/>
    <property type="evidence" value="ECO:0007669"/>
    <property type="project" value="TreeGrafter"/>
</dbReference>
<keyword evidence="4" id="KW-0812">Transmembrane</keyword>
<evidence type="ECO:0000256" key="5">
    <source>
        <dbReference type="ARBA" id="ARBA00023136"/>
    </source>
</evidence>
<keyword evidence="3" id="KW-1134">Transmembrane beta strand</keyword>
<gene>
    <name evidence="9" type="ordered locus">Acid_7573</name>
</gene>
<dbReference type="EMBL" id="CP000473">
    <property type="protein sequence ID" value="ABJ88481.1"/>
    <property type="molecule type" value="Genomic_DNA"/>
</dbReference>
<dbReference type="HOGENOM" id="CLU_006298_0_0_0"/>
<feature type="signal peptide" evidence="7">
    <location>
        <begin position="1"/>
        <end position="20"/>
    </location>
</feature>
<protein>
    <submittedName>
        <fullName evidence="9">TonB-dependent receptor</fullName>
    </submittedName>
</protein>
<evidence type="ECO:0000256" key="6">
    <source>
        <dbReference type="ARBA" id="ARBA00023237"/>
    </source>
</evidence>
<comment type="subcellular location">
    <subcellularLocation>
        <location evidence="1">Cell outer membrane</location>
        <topology evidence="1">Multi-pass membrane protein</topology>
    </subcellularLocation>
</comment>
<feature type="chain" id="PRO_5004163139" evidence="7">
    <location>
        <begin position="21"/>
        <end position="1083"/>
    </location>
</feature>
<organism evidence="9">
    <name type="scientific">Solibacter usitatus (strain Ellin6076)</name>
    <dbReference type="NCBI Taxonomy" id="234267"/>
    <lineage>
        <taxon>Bacteria</taxon>
        <taxon>Pseudomonadati</taxon>
        <taxon>Acidobacteriota</taxon>
        <taxon>Terriglobia</taxon>
        <taxon>Bryobacterales</taxon>
        <taxon>Solibacteraceae</taxon>
        <taxon>Candidatus Solibacter</taxon>
    </lineage>
</organism>
<name>Q01PD9_SOLUE</name>
<dbReference type="Pfam" id="PF25183">
    <property type="entry name" value="OMP_b-brl_4"/>
    <property type="match status" value="1"/>
</dbReference>
<dbReference type="KEGG" id="sus:Acid_7573"/>
<evidence type="ECO:0000256" key="2">
    <source>
        <dbReference type="ARBA" id="ARBA00022448"/>
    </source>
</evidence>
<keyword evidence="2" id="KW-0813">Transport</keyword>
<keyword evidence="7" id="KW-0732">Signal</keyword>
<dbReference type="Gene3D" id="2.60.40.1120">
    <property type="entry name" value="Carboxypeptidase-like, regulatory domain"/>
    <property type="match status" value="1"/>
</dbReference>
<dbReference type="Gene3D" id="2.40.170.20">
    <property type="entry name" value="TonB-dependent receptor, beta-barrel domain"/>
    <property type="match status" value="1"/>
</dbReference>
<dbReference type="PROSITE" id="PS51257">
    <property type="entry name" value="PROKAR_LIPOPROTEIN"/>
    <property type="match status" value="1"/>
</dbReference>